<dbReference type="Pfam" id="PF13639">
    <property type="entry name" value="zf-RING_2"/>
    <property type="match status" value="1"/>
</dbReference>
<feature type="domain" description="RING-type" evidence="3">
    <location>
        <begin position="215"/>
        <end position="270"/>
    </location>
</feature>
<dbReference type="PROSITE" id="PS50089">
    <property type="entry name" value="ZF_RING_2"/>
    <property type="match status" value="1"/>
</dbReference>
<proteinExistence type="predicted"/>
<dbReference type="PANTHER" id="PTHR22765">
    <property type="entry name" value="RING FINGER AND PROTEASE ASSOCIATED DOMAIN-CONTAINING"/>
    <property type="match status" value="1"/>
</dbReference>
<feature type="region of interest" description="Disordered" evidence="2">
    <location>
        <begin position="72"/>
        <end position="191"/>
    </location>
</feature>
<accession>A0A9P6GMV0</accession>
<dbReference type="GO" id="GO:0008270">
    <property type="term" value="F:zinc ion binding"/>
    <property type="evidence" value="ECO:0007669"/>
    <property type="project" value="UniProtKB-KW"/>
</dbReference>
<dbReference type="GO" id="GO:0006511">
    <property type="term" value="P:ubiquitin-dependent protein catabolic process"/>
    <property type="evidence" value="ECO:0007669"/>
    <property type="project" value="TreeGrafter"/>
</dbReference>
<evidence type="ECO:0000256" key="1">
    <source>
        <dbReference type="PROSITE-ProRule" id="PRU00175"/>
    </source>
</evidence>
<dbReference type="Proteomes" id="UP000756921">
    <property type="component" value="Unassembled WGS sequence"/>
</dbReference>
<sequence>MASTQTIGGHPYSGFNLPSYLGPSDHPNLQWPQQLPRNSVRHPQRTLPVTGALVSDMFGSDAMVDEAHNSQYHRNNVIPHPDVLSRRNSSYQRPYRQGSSDFNSPDRRHSSRYADGPAPLSEPGSSPRNHNRRSSDRYSTDFVGGPNGPIRSPSSRGADRMAARRQRPIGHPLFRRTSSHMEHPNVPSTEQLRELREKLRHLLPAELPEGIDAMCDICQKDYSTKHVDPSEDNEVAIQLPCKHVFGEHCIHTWFDTCKKHKNKITCPMCRKVLIEPRCRENAQSRGQLIERLDRLRRQGDGRPVV</sequence>
<organism evidence="4 5">
    <name type="scientific">Paraphaeosphaeria minitans</name>
    <dbReference type="NCBI Taxonomy" id="565426"/>
    <lineage>
        <taxon>Eukaryota</taxon>
        <taxon>Fungi</taxon>
        <taxon>Dikarya</taxon>
        <taxon>Ascomycota</taxon>
        <taxon>Pezizomycotina</taxon>
        <taxon>Dothideomycetes</taxon>
        <taxon>Pleosporomycetidae</taxon>
        <taxon>Pleosporales</taxon>
        <taxon>Massarineae</taxon>
        <taxon>Didymosphaeriaceae</taxon>
        <taxon>Paraphaeosphaeria</taxon>
    </lineage>
</organism>
<comment type="caution">
    <text evidence="4">The sequence shown here is derived from an EMBL/GenBank/DDBJ whole genome shotgun (WGS) entry which is preliminary data.</text>
</comment>
<keyword evidence="1" id="KW-0479">Metal-binding</keyword>
<dbReference type="InterPro" id="IPR013083">
    <property type="entry name" value="Znf_RING/FYVE/PHD"/>
</dbReference>
<protein>
    <submittedName>
        <fullName evidence="4">Zinc finger protein</fullName>
    </submittedName>
</protein>
<dbReference type="Gene3D" id="3.30.40.10">
    <property type="entry name" value="Zinc/RING finger domain, C3HC4 (zinc finger)"/>
    <property type="match status" value="1"/>
</dbReference>
<dbReference type="PANTHER" id="PTHR22765:SF450">
    <property type="entry name" value="ERAD-ASSOCIATED E3 UBIQUITIN-PROTEIN LIGASE HRD1"/>
    <property type="match status" value="1"/>
</dbReference>
<evidence type="ECO:0000259" key="3">
    <source>
        <dbReference type="PROSITE" id="PS50089"/>
    </source>
</evidence>
<dbReference type="EMBL" id="WJXW01000003">
    <property type="protein sequence ID" value="KAF9738151.1"/>
    <property type="molecule type" value="Genomic_DNA"/>
</dbReference>
<evidence type="ECO:0000313" key="4">
    <source>
        <dbReference type="EMBL" id="KAF9738151.1"/>
    </source>
</evidence>
<feature type="compositionally biased region" description="Polar residues" evidence="2">
    <location>
        <begin position="86"/>
        <end position="103"/>
    </location>
</feature>
<name>A0A9P6GMV0_9PLEO</name>
<evidence type="ECO:0000256" key="2">
    <source>
        <dbReference type="SAM" id="MobiDB-lite"/>
    </source>
</evidence>
<keyword evidence="5" id="KW-1185">Reference proteome</keyword>
<dbReference type="InterPro" id="IPR001841">
    <property type="entry name" value="Znf_RING"/>
</dbReference>
<gene>
    <name evidence="4" type="ORF">PMIN01_03434</name>
</gene>
<feature type="compositionally biased region" description="Basic residues" evidence="2">
    <location>
        <begin position="163"/>
        <end position="178"/>
    </location>
</feature>
<dbReference type="AlphaFoldDB" id="A0A9P6GMV0"/>
<dbReference type="SUPFAM" id="SSF57850">
    <property type="entry name" value="RING/U-box"/>
    <property type="match status" value="1"/>
</dbReference>
<keyword evidence="1" id="KW-0862">Zinc</keyword>
<dbReference type="OrthoDB" id="8062037at2759"/>
<dbReference type="InterPro" id="IPR051826">
    <property type="entry name" value="E3_ubiquitin-ligase_domain"/>
</dbReference>
<dbReference type="GO" id="GO:0061630">
    <property type="term" value="F:ubiquitin protein ligase activity"/>
    <property type="evidence" value="ECO:0007669"/>
    <property type="project" value="TreeGrafter"/>
</dbReference>
<reference evidence="4" key="1">
    <citation type="journal article" date="2020" name="Mol. Plant Microbe Interact.">
        <title>Genome Sequence of the Biocontrol Agent Coniothyrium minitans strain Conio (IMI 134523).</title>
        <authorList>
            <person name="Patel D."/>
            <person name="Shittu T.A."/>
            <person name="Baroncelli R."/>
            <person name="Muthumeenakshi S."/>
            <person name="Osborne T.H."/>
            <person name="Janganan T.K."/>
            <person name="Sreenivasaprasad S."/>
        </authorList>
    </citation>
    <scope>NUCLEOTIDE SEQUENCE</scope>
    <source>
        <strain evidence="4">Conio</strain>
    </source>
</reference>
<feature type="region of interest" description="Disordered" evidence="2">
    <location>
        <begin position="18"/>
        <end position="43"/>
    </location>
</feature>
<keyword evidence="1" id="KW-0863">Zinc-finger</keyword>
<evidence type="ECO:0000313" key="5">
    <source>
        <dbReference type="Proteomes" id="UP000756921"/>
    </source>
</evidence>